<evidence type="ECO:0000256" key="2">
    <source>
        <dbReference type="SAM" id="Phobius"/>
    </source>
</evidence>
<gene>
    <name evidence="4" type="ORF">SISSUDRAFT_1132276</name>
</gene>
<dbReference type="Pfam" id="PF20231">
    <property type="entry name" value="DUF6589"/>
    <property type="match status" value="1"/>
</dbReference>
<feature type="compositionally biased region" description="Basic and acidic residues" evidence="1">
    <location>
        <begin position="185"/>
        <end position="197"/>
    </location>
</feature>
<feature type="region of interest" description="Disordered" evidence="1">
    <location>
        <begin position="185"/>
        <end position="228"/>
    </location>
</feature>
<evidence type="ECO:0000313" key="4">
    <source>
        <dbReference type="EMBL" id="KZT33874.1"/>
    </source>
</evidence>
<keyword evidence="2" id="KW-1133">Transmembrane helix</keyword>
<proteinExistence type="predicted"/>
<evidence type="ECO:0000259" key="3">
    <source>
        <dbReference type="Pfam" id="PF20231"/>
    </source>
</evidence>
<feature type="domain" description="DUF6589" evidence="3">
    <location>
        <begin position="312"/>
        <end position="657"/>
    </location>
</feature>
<dbReference type="EMBL" id="KV428213">
    <property type="protein sequence ID" value="KZT33874.1"/>
    <property type="molecule type" value="Genomic_DNA"/>
</dbReference>
<keyword evidence="5" id="KW-1185">Reference proteome</keyword>
<sequence>MTSRGLDASNVENDGTEGLKIPWAHILPEKTEKLPLPTKLYIIFSLIIHLNVTVSAFLEFIFSCKNSVIKTRVSRFTMCVQQADGIHFGPHKVWNLWKAHFPAVHAPLFDLIVIPEALDLGRKEFTRGIKSADLRLNVDTLTVKTVRDTLNLAHLLDKYTTLMPFLCEFLLHLVNTPNQYRMRKEREARARAAREGEAAGEEMGGAEAEGDGPSDQPEGDGNEGLHLGGGTIWTSREERAKLVVVTGLSNLLFVCNQATNYFSLLFGLFLAIEGSTVRVITCLNKLGLSTAQEAAQGDNPWLVVIDNLNIFSETFPMGVSDVNKGSKVGLIEVLRQLQERSGLSKEDMSSKVRIMAGDLLTILNFRRARNERADDVSSFERLSYIAEISQPFHMGLNAVIGIVKTHLGDSNINAASLSAHKELLNRKWDPKKPNYADAKALISHSLIARLLDCVMKQLGYTDYSQLEKWRPTVAELRAMGEAIQSNYLDHRKIYEAFGVNALDPEEGDHIFVQSCLFMRDTLAFEIFDYGVRHGDPGVLWSIMKLWMYSFRGAQQQNYSRECLELLIRWETELTPEMREVMESAWFYNRLGRPGRFIAIDMYLEHLNYWVKRVFIPKGTGVTVENIMSKGSSCVEALRSISAKMSAFCGLHETERRHRESAIAADVQALVERMIKEQIHVLTPRRTLWITSKATKSKPKKPPPKVSAVIDVIANGMAWWESVG</sequence>
<organism evidence="4 5">
    <name type="scientific">Sistotremastrum suecicum HHB10207 ss-3</name>
    <dbReference type="NCBI Taxonomy" id="1314776"/>
    <lineage>
        <taxon>Eukaryota</taxon>
        <taxon>Fungi</taxon>
        <taxon>Dikarya</taxon>
        <taxon>Basidiomycota</taxon>
        <taxon>Agaricomycotina</taxon>
        <taxon>Agaricomycetes</taxon>
        <taxon>Sistotremastrales</taxon>
        <taxon>Sistotremastraceae</taxon>
        <taxon>Sistotremastrum</taxon>
    </lineage>
</organism>
<dbReference type="OrthoDB" id="3207600at2759"/>
<evidence type="ECO:0000313" key="5">
    <source>
        <dbReference type="Proteomes" id="UP000076798"/>
    </source>
</evidence>
<accession>A0A165Z2X4</accession>
<protein>
    <recommendedName>
        <fullName evidence="3">DUF6589 domain-containing protein</fullName>
    </recommendedName>
</protein>
<keyword evidence="2" id="KW-0472">Membrane</keyword>
<evidence type="ECO:0000256" key="1">
    <source>
        <dbReference type="SAM" id="MobiDB-lite"/>
    </source>
</evidence>
<dbReference type="AlphaFoldDB" id="A0A165Z2X4"/>
<dbReference type="InterPro" id="IPR046496">
    <property type="entry name" value="DUF6589"/>
</dbReference>
<feature type="transmembrane region" description="Helical" evidence="2">
    <location>
        <begin position="40"/>
        <end position="62"/>
    </location>
</feature>
<reference evidence="4 5" key="1">
    <citation type="journal article" date="2016" name="Mol. Biol. Evol.">
        <title>Comparative Genomics of Early-Diverging Mushroom-Forming Fungi Provides Insights into the Origins of Lignocellulose Decay Capabilities.</title>
        <authorList>
            <person name="Nagy L.G."/>
            <person name="Riley R."/>
            <person name="Tritt A."/>
            <person name="Adam C."/>
            <person name="Daum C."/>
            <person name="Floudas D."/>
            <person name="Sun H."/>
            <person name="Yadav J.S."/>
            <person name="Pangilinan J."/>
            <person name="Larsson K.H."/>
            <person name="Matsuura K."/>
            <person name="Barry K."/>
            <person name="Labutti K."/>
            <person name="Kuo R."/>
            <person name="Ohm R.A."/>
            <person name="Bhattacharya S.S."/>
            <person name="Shirouzu T."/>
            <person name="Yoshinaga Y."/>
            <person name="Martin F.M."/>
            <person name="Grigoriev I.V."/>
            <person name="Hibbett D.S."/>
        </authorList>
    </citation>
    <scope>NUCLEOTIDE SEQUENCE [LARGE SCALE GENOMIC DNA]</scope>
    <source>
        <strain evidence="4 5">HHB10207 ss-3</strain>
    </source>
</reference>
<feature type="compositionally biased region" description="Acidic residues" evidence="1">
    <location>
        <begin position="208"/>
        <end position="221"/>
    </location>
</feature>
<keyword evidence="2" id="KW-0812">Transmembrane</keyword>
<name>A0A165Z2X4_9AGAM</name>
<dbReference type="Proteomes" id="UP000076798">
    <property type="component" value="Unassembled WGS sequence"/>
</dbReference>